<protein>
    <recommendedName>
        <fullName evidence="4">Lipoprotein</fullName>
    </recommendedName>
</protein>
<keyword evidence="3" id="KW-1185">Reference proteome</keyword>
<dbReference type="KEGG" id="ssan:NX02_04200"/>
<dbReference type="PATRIC" id="fig|1123269.5.peg.818"/>
<organism evidence="2 3">
    <name type="scientific">Sphingomonas sanxanigenens DSM 19645 = NX02</name>
    <dbReference type="NCBI Taxonomy" id="1123269"/>
    <lineage>
        <taxon>Bacteria</taxon>
        <taxon>Pseudomonadati</taxon>
        <taxon>Pseudomonadota</taxon>
        <taxon>Alphaproteobacteria</taxon>
        <taxon>Sphingomonadales</taxon>
        <taxon>Sphingomonadaceae</taxon>
        <taxon>Sphingomonas</taxon>
    </lineage>
</organism>
<proteinExistence type="predicted"/>
<name>W0A8F1_9SPHN</name>
<reference evidence="2 3" key="1">
    <citation type="submission" date="2013-07" db="EMBL/GenBank/DDBJ databases">
        <title>Completed genome of Sphingomonas sanxanigenens NX02.</title>
        <authorList>
            <person name="Ma T."/>
            <person name="Huang H."/>
            <person name="Wu M."/>
            <person name="Li X."/>
            <person name="Li G."/>
        </authorList>
    </citation>
    <scope>NUCLEOTIDE SEQUENCE [LARGE SCALE GENOMIC DNA]</scope>
    <source>
        <strain evidence="2 3">NX02</strain>
    </source>
</reference>
<gene>
    <name evidence="2" type="ORF">NX02_04200</name>
</gene>
<dbReference type="eggNOG" id="ENOG50314UA">
    <property type="taxonomic scope" value="Bacteria"/>
</dbReference>
<dbReference type="AlphaFoldDB" id="W0A8F1"/>
<dbReference type="PROSITE" id="PS51257">
    <property type="entry name" value="PROKAR_LIPOPROTEIN"/>
    <property type="match status" value="1"/>
</dbReference>
<evidence type="ECO:0000256" key="1">
    <source>
        <dbReference type="SAM" id="SignalP"/>
    </source>
</evidence>
<sequence>MRRLMNRTAALAGLSLLAGCSSTPPPAVAVRTVEVVREVQRPCPVTPPPRPAPLDRPLLADAAALAALLGARLAEWAGPGGYGERADAALMLCTGGR</sequence>
<keyword evidence="1" id="KW-0732">Signal</keyword>
<dbReference type="RefSeq" id="WP_025290890.1">
    <property type="nucleotide sequence ID" value="NZ_CP006644.1"/>
</dbReference>
<dbReference type="STRING" id="1123269.NX02_04200"/>
<feature type="signal peptide" evidence="1">
    <location>
        <begin position="1"/>
        <end position="29"/>
    </location>
</feature>
<dbReference type="EMBL" id="CP006644">
    <property type="protein sequence ID" value="AHE52588.1"/>
    <property type="molecule type" value="Genomic_DNA"/>
</dbReference>
<evidence type="ECO:0008006" key="4">
    <source>
        <dbReference type="Google" id="ProtNLM"/>
    </source>
</evidence>
<feature type="chain" id="PRO_5004785339" description="Lipoprotein" evidence="1">
    <location>
        <begin position="30"/>
        <end position="97"/>
    </location>
</feature>
<dbReference type="HOGENOM" id="CLU_186159_0_0_5"/>
<accession>W0A8F1</accession>
<evidence type="ECO:0000313" key="3">
    <source>
        <dbReference type="Proteomes" id="UP000018851"/>
    </source>
</evidence>
<evidence type="ECO:0000313" key="2">
    <source>
        <dbReference type="EMBL" id="AHE52588.1"/>
    </source>
</evidence>
<dbReference type="Proteomes" id="UP000018851">
    <property type="component" value="Chromosome"/>
</dbReference>